<evidence type="ECO:0000259" key="16">
    <source>
        <dbReference type="PROSITE" id="PS50157"/>
    </source>
</evidence>
<dbReference type="PROSITE" id="PS00028">
    <property type="entry name" value="ZINC_FINGER_C2H2_1"/>
    <property type="match status" value="7"/>
</dbReference>
<organism evidence="17 18">
    <name type="scientific">Drosophila madeirensis</name>
    <name type="common">Fruit fly</name>
    <dbReference type="NCBI Taxonomy" id="30013"/>
    <lineage>
        <taxon>Eukaryota</taxon>
        <taxon>Metazoa</taxon>
        <taxon>Ecdysozoa</taxon>
        <taxon>Arthropoda</taxon>
        <taxon>Hexapoda</taxon>
        <taxon>Insecta</taxon>
        <taxon>Pterygota</taxon>
        <taxon>Neoptera</taxon>
        <taxon>Endopterygota</taxon>
        <taxon>Diptera</taxon>
        <taxon>Brachycera</taxon>
        <taxon>Muscomorpha</taxon>
        <taxon>Ephydroidea</taxon>
        <taxon>Drosophilidae</taxon>
        <taxon>Drosophila</taxon>
        <taxon>Sophophora</taxon>
    </lineage>
</organism>
<keyword evidence="8" id="KW-0238">DNA-binding</keyword>
<feature type="compositionally biased region" description="Acidic residues" evidence="15">
    <location>
        <begin position="656"/>
        <end position="665"/>
    </location>
</feature>
<feature type="region of interest" description="Disordered" evidence="15">
    <location>
        <begin position="256"/>
        <end position="297"/>
    </location>
</feature>
<feature type="region of interest" description="Disordered" evidence="15">
    <location>
        <begin position="46"/>
        <end position="158"/>
    </location>
</feature>
<evidence type="ECO:0000256" key="7">
    <source>
        <dbReference type="ARBA" id="ARBA00023015"/>
    </source>
</evidence>
<dbReference type="GO" id="GO:0048513">
    <property type="term" value="P:animal organ development"/>
    <property type="evidence" value="ECO:0007669"/>
    <property type="project" value="UniProtKB-ARBA"/>
</dbReference>
<feature type="compositionally biased region" description="Low complexity" evidence="15">
    <location>
        <begin position="557"/>
        <end position="572"/>
    </location>
</feature>
<feature type="compositionally biased region" description="Basic residues" evidence="15">
    <location>
        <begin position="727"/>
        <end position="748"/>
    </location>
</feature>
<evidence type="ECO:0000313" key="17">
    <source>
        <dbReference type="EMBL" id="BFF95814.1"/>
    </source>
</evidence>
<feature type="region of interest" description="Disordered" evidence="15">
    <location>
        <begin position="1103"/>
        <end position="1228"/>
    </location>
</feature>
<feature type="region of interest" description="Disordered" evidence="15">
    <location>
        <begin position="1019"/>
        <end position="1086"/>
    </location>
</feature>
<feature type="compositionally biased region" description="Low complexity" evidence="15">
    <location>
        <begin position="1294"/>
        <end position="1319"/>
    </location>
</feature>
<dbReference type="GO" id="GO:0009791">
    <property type="term" value="P:post-embryonic development"/>
    <property type="evidence" value="ECO:0007669"/>
    <property type="project" value="UniProtKB-ARBA"/>
</dbReference>
<dbReference type="GO" id="GO:0008270">
    <property type="term" value="F:zinc ion binding"/>
    <property type="evidence" value="ECO:0007669"/>
    <property type="project" value="UniProtKB-KW"/>
</dbReference>
<evidence type="ECO:0000256" key="12">
    <source>
        <dbReference type="ARBA" id="ARBA00056983"/>
    </source>
</evidence>
<feature type="compositionally biased region" description="Basic and acidic residues" evidence="15">
    <location>
        <begin position="1072"/>
        <end position="1086"/>
    </location>
</feature>
<feature type="compositionally biased region" description="Acidic residues" evidence="15">
    <location>
        <begin position="262"/>
        <end position="297"/>
    </location>
</feature>
<comment type="function">
    <text evidence="12">Required for the establishment of the posterior-most head and the anterior-most tail segments of the embryo. Probably function as a transcriptional regulator. Could repress the transcription of the tsh gene.</text>
</comment>
<keyword evidence="3" id="KW-0479">Metal-binding</keyword>
<feature type="compositionally biased region" description="Low complexity" evidence="15">
    <location>
        <begin position="1182"/>
        <end position="1196"/>
    </location>
</feature>
<feature type="compositionally biased region" description="Acidic residues" evidence="15">
    <location>
        <begin position="75"/>
        <end position="104"/>
    </location>
</feature>
<evidence type="ECO:0000256" key="14">
    <source>
        <dbReference type="PROSITE-ProRule" id="PRU00042"/>
    </source>
</evidence>
<feature type="compositionally biased region" description="Low complexity" evidence="15">
    <location>
        <begin position="1031"/>
        <end position="1040"/>
    </location>
</feature>
<comment type="subcellular location">
    <subcellularLocation>
        <location evidence="1">Nucleus</location>
    </subcellularLocation>
</comment>
<sequence length="1457" mass="159784">MKNHLSNVLCAMRSDFKDNHQETINKMIQFGTVKYGIVKQLKDRARSADKDTGSDQEENGACSPLTTATTTASPEPEEEQEQQQLQEEAEQTAAEEIDEEEQPIEDNNNKVVMTKPSSELELEHSHSESQSRPQSPAVNTEEAATAASPAAVAPEKDLEVDVEMPETRTSAAAATAEEPAVGVGATPVTLEAIQNMQMAIAQFAAKTIANGSTGADNEAAMKQLAFLQQTLFNLQQQQLFQIQLIQQLQSQLALNQAKQTEEDADADADEEEEGEGEAEAEDVEPEEETDTYEEEERIADMELRQKAEARMAEAKARQHLINAGVPLRESSGSPAESLKRRREQEQQQEEEEEEEAAAMRRPLSSRRLSAELGHKENAQEALAKLKDMENMPLPFGSDLASSIITHHDDLPEPNSLDLLQKRAQEVLDSASQGILANNMADDFAFDKSGEGKNRNEPFFKHRCRYCGKVFGSDSALQIHIRSHTGERPFKCNVCGSRFTTKGNLKVHFQRHAQKFPHVPMNATPIPEHMDKFHPPLLDQMSPTDSSPTHSPAPPQAPTGCGSGSAAAPPTAMPAFPGLQGLYRPPMEILKSLGAAAGGPHPFFPQMPGLGAALKHSSSSDMPTDLRKSSGPSSPRQEQEQEDEEMSGRMPVKTELMEEDKEEAEADTSANEREEAEPEPQPLPLEVRIKEERLEEEQQQSQQQQEEAEQQLEVRRTPSPRVRSPPVNHHRSHHHQQQHHHHHGHHGHHGYPPVVQPIQPPALMHPQQPSPGSQSHLDHLPTPGQLPPSMPHREDFFAERFPLNFTTGKTLSPEHNSPIRSPAHAHAHAHGHPHHAHMARSPFFNPIKHEMAALLPRPHSNDNSWENFIEVSNTSETMKLKELMKNKKISDPNQCVVCDRVLSCKSALQMHYRTHTGERPFKCRICGRAFTTKGNLKTHMAVHKIRPPMRNFHQCPVCHKKYSNALVLQQHIRLHTGEPTDLTPEQIQAAEIRDPPPSMMPGHFMNPFAAAAFHFGALPGGPGGPGGGPGALHGAHNGALGSESSQGDLEDNMDCGDDYDDDVSSEHLSNSHLEQESGGSERPRSGDDFKSLLFEQKLRIDATGVVNSHPHPHPPARPRSSASSNANSVGSASAPTSPTSHQSHLAAKPSSSSTRASSPARSEASQGALDLTPRAAPQPPPTAAASASSSSSRSPLLPKEKPISPPQSARSPPTGPPQPPPPPSMLACSPLPPSVAIDCLPPGLQHHLQQQHQHLMQQQAAVAAAAAAQHHHHQMQQHAAALHQHQEQLRREAQEAQQKAAAAAAAQRQTSPQPPSRSSEVPAGPPNPLMGARPPFGMFPNLPLFPPSTTQNMCNAMNQIAQSVMPAAPFNPLALSGVRGSTTCGICYKTFPCHSALEIHYRSHTKERPFKCNICDRGFTTKGNLKQHMLTHKIRDMEQETFRNRAVKYMSEWSSDRE</sequence>
<feature type="compositionally biased region" description="Gly residues" evidence="15">
    <location>
        <begin position="1019"/>
        <end position="1030"/>
    </location>
</feature>
<feature type="domain" description="C2H2-type" evidence="16">
    <location>
        <begin position="489"/>
        <end position="516"/>
    </location>
</feature>
<feature type="region of interest" description="Disordered" evidence="15">
    <location>
        <begin position="320"/>
        <end position="365"/>
    </location>
</feature>
<evidence type="ECO:0000256" key="13">
    <source>
        <dbReference type="ARBA" id="ARBA00071947"/>
    </source>
</evidence>
<dbReference type="InterPro" id="IPR013087">
    <property type="entry name" value="Znf_C2H2_type"/>
</dbReference>
<dbReference type="GO" id="GO:0000978">
    <property type="term" value="F:RNA polymerase II cis-regulatory region sequence-specific DNA binding"/>
    <property type="evidence" value="ECO:0007669"/>
    <property type="project" value="TreeGrafter"/>
</dbReference>
<feature type="compositionally biased region" description="Basic and acidic residues" evidence="15">
    <location>
        <begin position="1283"/>
        <end position="1293"/>
    </location>
</feature>
<keyword evidence="5 14" id="KW-0863">Zinc-finger</keyword>
<evidence type="ECO:0000256" key="1">
    <source>
        <dbReference type="ARBA" id="ARBA00004123"/>
    </source>
</evidence>
<evidence type="ECO:0000256" key="2">
    <source>
        <dbReference type="ARBA" id="ARBA00022473"/>
    </source>
</evidence>
<keyword evidence="18" id="KW-1185">Reference proteome</keyword>
<evidence type="ECO:0000256" key="6">
    <source>
        <dbReference type="ARBA" id="ARBA00022833"/>
    </source>
</evidence>
<feature type="domain" description="C2H2-type" evidence="16">
    <location>
        <begin position="1381"/>
        <end position="1408"/>
    </location>
</feature>
<keyword evidence="7" id="KW-0805">Transcription regulation</keyword>
<keyword evidence="2" id="KW-0217">Developmental protein</keyword>
<evidence type="ECO:0000256" key="10">
    <source>
        <dbReference type="ARBA" id="ARBA00023242"/>
    </source>
</evidence>
<dbReference type="FunFam" id="3.30.160.60:FF:000215">
    <property type="entry name" value="Spalt-like transcription factor 3"/>
    <property type="match status" value="1"/>
</dbReference>
<keyword evidence="4" id="KW-0677">Repeat</keyword>
<feature type="region of interest" description="Disordered" evidence="15">
    <location>
        <begin position="606"/>
        <end position="792"/>
    </location>
</feature>
<dbReference type="PANTHER" id="PTHR23233">
    <property type="entry name" value="SAL-LIKE PROTEIN"/>
    <property type="match status" value="1"/>
</dbReference>
<evidence type="ECO:0000256" key="11">
    <source>
        <dbReference type="ARBA" id="ARBA00038474"/>
    </source>
</evidence>
<protein>
    <recommendedName>
        <fullName evidence="13">Homeotic protein spalt-major</fullName>
    </recommendedName>
</protein>
<feature type="domain" description="C2H2-type" evidence="16">
    <location>
        <begin position="920"/>
        <end position="947"/>
    </location>
</feature>
<comment type="similarity">
    <text evidence="11">Belongs to the sal C2H2-type zinc-finger protein family.</text>
</comment>
<dbReference type="GO" id="GO:0048699">
    <property type="term" value="P:generation of neurons"/>
    <property type="evidence" value="ECO:0007669"/>
    <property type="project" value="UniProtKB-ARBA"/>
</dbReference>
<evidence type="ECO:0000256" key="5">
    <source>
        <dbReference type="ARBA" id="ARBA00022771"/>
    </source>
</evidence>
<dbReference type="FunFam" id="3.30.160.60:FF:002381">
    <property type="entry name" value="Putative spalt protein"/>
    <property type="match status" value="1"/>
</dbReference>
<dbReference type="Pfam" id="PF00096">
    <property type="entry name" value="zf-C2H2"/>
    <property type="match status" value="4"/>
</dbReference>
<feature type="domain" description="C2H2-type" evidence="16">
    <location>
        <begin position="892"/>
        <end position="919"/>
    </location>
</feature>
<reference evidence="17 18" key="1">
    <citation type="submission" date="2024-02" db="EMBL/GenBank/DDBJ databases">
        <title>A chromosome-level genome assembly of Drosophila madeirensis, a fruit fly species endemic to Madeira island.</title>
        <authorList>
            <person name="Tomihara K."/>
            <person name="Llopart A."/>
            <person name="Yamamoto D."/>
        </authorList>
    </citation>
    <scope>NUCLEOTIDE SEQUENCE [LARGE SCALE GENOMIC DNA]</scope>
    <source>
        <strain evidence="17 18">RF1</strain>
    </source>
</reference>
<feature type="compositionally biased region" description="Low complexity" evidence="15">
    <location>
        <begin position="63"/>
        <end position="74"/>
    </location>
</feature>
<dbReference type="GO" id="GO:0061061">
    <property type="term" value="P:muscle structure development"/>
    <property type="evidence" value="ECO:0007669"/>
    <property type="project" value="UniProtKB-ARBA"/>
</dbReference>
<dbReference type="EMBL" id="AP029264">
    <property type="protein sequence ID" value="BFF95814.1"/>
    <property type="molecule type" value="Genomic_DNA"/>
</dbReference>
<dbReference type="FunFam" id="3.30.160.60:FF:000130">
    <property type="entry name" value="Spalt-like transcription factor 4"/>
    <property type="match status" value="1"/>
</dbReference>
<dbReference type="GO" id="GO:0048646">
    <property type="term" value="P:anatomical structure formation involved in morphogenesis"/>
    <property type="evidence" value="ECO:0007669"/>
    <property type="project" value="UniProtKB-ARBA"/>
</dbReference>
<dbReference type="FunFam" id="3.30.160.60:FF:000025">
    <property type="entry name" value="Spalt-like transcription factor 1"/>
    <property type="match status" value="1"/>
</dbReference>
<feature type="region of interest" description="Disordered" evidence="15">
    <location>
        <begin position="515"/>
        <end position="572"/>
    </location>
</feature>
<feature type="compositionally biased region" description="Pro residues" evidence="15">
    <location>
        <begin position="1212"/>
        <end position="1223"/>
    </location>
</feature>
<name>A0AAU9FJD9_DROMD</name>
<evidence type="ECO:0000256" key="15">
    <source>
        <dbReference type="SAM" id="MobiDB-lite"/>
    </source>
</evidence>
<feature type="compositionally biased region" description="Low complexity" evidence="15">
    <location>
        <begin position="1117"/>
        <end position="1134"/>
    </location>
</feature>
<keyword evidence="6" id="KW-0862">Zinc</keyword>
<feature type="compositionally biased region" description="Low complexity" evidence="15">
    <location>
        <begin position="716"/>
        <end position="726"/>
    </location>
</feature>
<dbReference type="InterPro" id="IPR051565">
    <property type="entry name" value="Sal_C2H2-zinc-finger"/>
</dbReference>
<dbReference type="SMART" id="SM00355">
    <property type="entry name" value="ZnF_C2H2"/>
    <property type="match status" value="7"/>
</dbReference>
<evidence type="ECO:0000256" key="8">
    <source>
        <dbReference type="ARBA" id="ARBA00023125"/>
    </source>
</evidence>
<dbReference type="Proteomes" id="UP001500889">
    <property type="component" value="Chromosome U"/>
</dbReference>
<evidence type="ECO:0000256" key="4">
    <source>
        <dbReference type="ARBA" id="ARBA00022737"/>
    </source>
</evidence>
<feature type="compositionally biased region" description="Low complexity" evidence="15">
    <location>
        <begin position="140"/>
        <end position="153"/>
    </location>
</feature>
<dbReference type="SUPFAM" id="SSF57667">
    <property type="entry name" value="beta-beta-alpha zinc fingers"/>
    <property type="match status" value="4"/>
</dbReference>
<feature type="compositionally biased region" description="Low complexity" evidence="15">
    <location>
        <begin position="1145"/>
        <end position="1164"/>
    </location>
</feature>
<dbReference type="GO" id="GO:0000981">
    <property type="term" value="F:DNA-binding transcription factor activity, RNA polymerase II-specific"/>
    <property type="evidence" value="ECO:0007669"/>
    <property type="project" value="TreeGrafter"/>
</dbReference>
<feature type="domain" description="C2H2-type" evidence="16">
    <location>
        <begin position="952"/>
        <end position="979"/>
    </location>
</feature>
<feature type="region of interest" description="Disordered" evidence="15">
    <location>
        <begin position="1247"/>
        <end position="1333"/>
    </location>
</feature>
<evidence type="ECO:0000256" key="9">
    <source>
        <dbReference type="ARBA" id="ARBA00023163"/>
    </source>
</evidence>
<feature type="domain" description="C2H2-type" evidence="16">
    <location>
        <begin position="1409"/>
        <end position="1431"/>
    </location>
</feature>
<dbReference type="FunFam" id="3.30.160.60:FF:000291">
    <property type="entry name" value="Spalt-like transcription factor 4"/>
    <property type="match status" value="1"/>
</dbReference>
<gene>
    <name evidence="17" type="ORF">DMAD_13140</name>
</gene>
<dbReference type="GO" id="GO:0001708">
    <property type="term" value="P:cell fate specification"/>
    <property type="evidence" value="ECO:0007669"/>
    <property type="project" value="UniProtKB-ARBA"/>
</dbReference>
<dbReference type="GO" id="GO:0005634">
    <property type="term" value="C:nucleus"/>
    <property type="evidence" value="ECO:0007669"/>
    <property type="project" value="UniProtKB-SubCell"/>
</dbReference>
<keyword evidence="10" id="KW-0539">Nucleus</keyword>
<accession>A0AAU9FJD9</accession>
<feature type="compositionally biased region" description="Polar residues" evidence="15">
    <location>
        <begin position="540"/>
        <end position="549"/>
    </location>
</feature>
<feature type="domain" description="C2H2-type" evidence="16">
    <location>
        <begin position="461"/>
        <end position="488"/>
    </location>
</feature>
<evidence type="ECO:0000256" key="3">
    <source>
        <dbReference type="ARBA" id="ARBA00022723"/>
    </source>
</evidence>
<dbReference type="PROSITE" id="PS50157">
    <property type="entry name" value="ZINC_FINGER_C2H2_2"/>
    <property type="match status" value="7"/>
</dbReference>
<feature type="compositionally biased region" description="Acidic residues" evidence="15">
    <location>
        <begin position="1047"/>
        <end position="1062"/>
    </location>
</feature>
<feature type="compositionally biased region" description="Low complexity" evidence="15">
    <location>
        <begin position="1247"/>
        <end position="1267"/>
    </location>
</feature>
<dbReference type="Gene3D" id="3.30.160.60">
    <property type="entry name" value="Classic Zinc Finger"/>
    <property type="match status" value="7"/>
</dbReference>
<proteinExistence type="inferred from homology"/>
<evidence type="ECO:0000313" key="18">
    <source>
        <dbReference type="Proteomes" id="UP001500889"/>
    </source>
</evidence>
<feature type="compositionally biased region" description="Acidic residues" evidence="15">
    <location>
        <begin position="346"/>
        <end position="356"/>
    </location>
</feature>
<dbReference type="InterPro" id="IPR036236">
    <property type="entry name" value="Znf_C2H2_sf"/>
</dbReference>
<dbReference type="PANTHER" id="PTHR23233:SF87">
    <property type="entry name" value="HOMEOTIC PROTEIN SPALT-MAJOR"/>
    <property type="match status" value="1"/>
</dbReference>
<dbReference type="FunFam" id="3.30.160.60:FF:000708">
    <property type="entry name" value="Sal-like protein 1"/>
    <property type="match status" value="1"/>
</dbReference>
<keyword evidence="9" id="KW-0804">Transcription</keyword>